<dbReference type="Proteomes" id="UP000294848">
    <property type="component" value="Unassembled WGS sequence"/>
</dbReference>
<dbReference type="OrthoDB" id="1109141at2"/>
<reference evidence="10 11" key="1">
    <citation type="submission" date="2019-03" db="EMBL/GenBank/DDBJ databases">
        <title>Freshwater and sediment microbial communities from various areas in North America, analyzing microbe dynamics in response to fracking.</title>
        <authorList>
            <person name="Lamendella R."/>
        </authorList>
    </citation>
    <scope>NUCLEOTIDE SEQUENCE [LARGE SCALE GENOMIC DNA]</scope>
    <source>
        <strain evidence="10 11">114D</strain>
    </source>
</reference>
<gene>
    <name evidence="10" type="ORF">DET52_101720</name>
</gene>
<evidence type="ECO:0000313" key="11">
    <source>
        <dbReference type="Proteomes" id="UP000294848"/>
    </source>
</evidence>
<dbReference type="InterPro" id="IPR052720">
    <property type="entry name" value="Glycosyl_hydrolase_97"/>
</dbReference>
<dbReference type="GO" id="GO:0030246">
    <property type="term" value="F:carbohydrate binding"/>
    <property type="evidence" value="ECO:0007669"/>
    <property type="project" value="InterPro"/>
</dbReference>
<dbReference type="PANTHER" id="PTHR35803:SF2">
    <property type="entry name" value="RETAINING ALPHA-GALACTOSIDASE"/>
    <property type="match status" value="1"/>
</dbReference>
<evidence type="ECO:0000256" key="5">
    <source>
        <dbReference type="ARBA" id="ARBA00023295"/>
    </source>
</evidence>
<organism evidence="10 11">
    <name type="scientific">Sunxiuqinia elliptica</name>
    <dbReference type="NCBI Taxonomy" id="655355"/>
    <lineage>
        <taxon>Bacteria</taxon>
        <taxon>Pseudomonadati</taxon>
        <taxon>Bacteroidota</taxon>
        <taxon>Bacteroidia</taxon>
        <taxon>Marinilabiliales</taxon>
        <taxon>Prolixibacteraceae</taxon>
        <taxon>Sunxiuqinia</taxon>
    </lineage>
</organism>
<protein>
    <submittedName>
        <fullName evidence="10">Alpha-glucosidase</fullName>
    </submittedName>
</protein>
<evidence type="ECO:0000256" key="1">
    <source>
        <dbReference type="ARBA" id="ARBA00001913"/>
    </source>
</evidence>
<comment type="subunit">
    <text evidence="2">Monomer.</text>
</comment>
<dbReference type="InterPro" id="IPR029483">
    <property type="entry name" value="GH97_C"/>
</dbReference>
<dbReference type="EMBL" id="SNWI01000001">
    <property type="protein sequence ID" value="TDO05362.1"/>
    <property type="molecule type" value="Genomic_DNA"/>
</dbReference>
<dbReference type="Pfam" id="PF10566">
    <property type="entry name" value="Glyco_hydro_97"/>
    <property type="match status" value="1"/>
</dbReference>
<dbReference type="InterPro" id="IPR019563">
    <property type="entry name" value="GH97_catalytic"/>
</dbReference>
<evidence type="ECO:0000259" key="9">
    <source>
        <dbReference type="Pfam" id="PF14509"/>
    </source>
</evidence>
<dbReference type="AlphaFoldDB" id="A0A4R6HAH2"/>
<dbReference type="InterPro" id="IPR013785">
    <property type="entry name" value="Aldolase_TIM"/>
</dbReference>
<keyword evidence="6" id="KW-0732">Signal</keyword>
<evidence type="ECO:0000256" key="4">
    <source>
        <dbReference type="ARBA" id="ARBA00022837"/>
    </source>
</evidence>
<feature type="domain" description="Glycosyl-hydrolase 97 C-terminal oligomerisation" evidence="9">
    <location>
        <begin position="555"/>
        <end position="648"/>
    </location>
</feature>
<evidence type="ECO:0000313" key="10">
    <source>
        <dbReference type="EMBL" id="TDO05362.1"/>
    </source>
</evidence>
<name>A0A4R6HAH2_9BACT</name>
<comment type="cofactor">
    <cofactor evidence="1">
        <name>Ca(2+)</name>
        <dbReference type="ChEBI" id="CHEBI:29108"/>
    </cofactor>
</comment>
<evidence type="ECO:0000256" key="6">
    <source>
        <dbReference type="SAM" id="SignalP"/>
    </source>
</evidence>
<feature type="domain" description="Glycosyl-hydrolase 97 N-terminal" evidence="8">
    <location>
        <begin position="28"/>
        <end position="284"/>
    </location>
</feature>
<dbReference type="Pfam" id="PF14509">
    <property type="entry name" value="GH97_C"/>
    <property type="match status" value="1"/>
</dbReference>
<dbReference type="PANTHER" id="PTHR35803">
    <property type="entry name" value="GLUCAN 1,4-ALPHA-GLUCOSIDASE SUSB-RELATED"/>
    <property type="match status" value="1"/>
</dbReference>
<keyword evidence="5" id="KW-0326">Glycosidase</keyword>
<dbReference type="InterPro" id="IPR014718">
    <property type="entry name" value="GH-type_carb-bd"/>
</dbReference>
<dbReference type="Gene3D" id="2.70.98.10">
    <property type="match status" value="1"/>
</dbReference>
<dbReference type="Gene3D" id="3.20.20.70">
    <property type="entry name" value="Aldolase class I"/>
    <property type="match status" value="1"/>
</dbReference>
<keyword evidence="3" id="KW-0378">Hydrolase</keyword>
<feature type="chain" id="PRO_5020599417" evidence="6">
    <location>
        <begin position="24"/>
        <end position="653"/>
    </location>
</feature>
<dbReference type="SUPFAM" id="SSF51445">
    <property type="entry name" value="(Trans)glycosidases"/>
    <property type="match status" value="1"/>
</dbReference>
<keyword evidence="4" id="KW-0106">Calcium</keyword>
<accession>A0A4R6HAH2</accession>
<dbReference type="RefSeq" id="WP_133463416.1">
    <property type="nucleotide sequence ID" value="NZ_SNWI01000001.1"/>
</dbReference>
<feature type="signal peptide" evidence="6">
    <location>
        <begin position="1"/>
        <end position="23"/>
    </location>
</feature>
<dbReference type="GO" id="GO:0016798">
    <property type="term" value="F:hydrolase activity, acting on glycosyl bonds"/>
    <property type="evidence" value="ECO:0007669"/>
    <property type="project" value="UniProtKB-KW"/>
</dbReference>
<sequence length="653" mass="74310">MKHYTTQFFYLLAFLFLSLRLSAKDYQVSSPDGQILTTVNTDDGISWSTTVNGSAVFTHNKISLTVNEEVLGATTVKVKKAKETAVSSQVEAIVPVKSRIIDNTYNQLTLTFKNDFAVTFRLFNNGIAYRFETSKKGEVIINDEQVMLNFAGNYPIIFPEEETLLSHYERLYKNEKLSSLAEGKFCSLPTLIEGTNNIKIGITEADLFDYPGLFLEATASPRLNSKFPKVILESKPKGDRNITVVKEADYIAKTKGSRTFPWRVFMISQEDKDLVENQMVYLLSRECKIEDPSWVEPGLVAWDWWNDNNLYDVDFKSGIDNRTYKYYIDFASEYGIPYVILDEGWSKTTTNVLEPNPDIDIPELVAYGKERNVELILWSLWGPVDKDMDNILDQFQKWGVKGMKVDFMAQAGQYMVNFYERTAKACADRKLLVDFHGTYKPSGLRRAYPNVINYEGVKGMENCKWSDVITPEHDVTLPFTRMLAGPMDFTPGAMRNAHLKDYTKSHSNPMSLGTRCHQLAMYVVYDAPLQMLSDSPSNYYKEKECTEFLSRMKTVWDDTKVLDAKVSDYIVTARKSGEDWYLGAMTDDDARTLTIDLSFLESGDYEIEIMQDGLNAGKAAQDYQHITKQVDKNSTLEMPMASGGGWAAICRKL</sequence>
<dbReference type="Pfam" id="PF14508">
    <property type="entry name" value="GH97_N"/>
    <property type="match status" value="1"/>
</dbReference>
<dbReference type="Gene3D" id="2.60.40.1180">
    <property type="entry name" value="Golgi alpha-mannosidase II"/>
    <property type="match status" value="1"/>
</dbReference>
<dbReference type="InterPro" id="IPR017853">
    <property type="entry name" value="GH"/>
</dbReference>
<proteinExistence type="predicted"/>
<dbReference type="InterPro" id="IPR029486">
    <property type="entry name" value="GH97_N"/>
</dbReference>
<evidence type="ECO:0000256" key="3">
    <source>
        <dbReference type="ARBA" id="ARBA00022801"/>
    </source>
</evidence>
<evidence type="ECO:0000259" key="7">
    <source>
        <dbReference type="Pfam" id="PF10566"/>
    </source>
</evidence>
<comment type="caution">
    <text evidence="10">The sequence shown here is derived from an EMBL/GenBank/DDBJ whole genome shotgun (WGS) entry which is preliminary data.</text>
</comment>
<feature type="domain" description="Glycosyl-hydrolase 97 catalytic" evidence="7">
    <location>
        <begin position="304"/>
        <end position="457"/>
    </location>
</feature>
<evidence type="ECO:0000256" key="2">
    <source>
        <dbReference type="ARBA" id="ARBA00011245"/>
    </source>
</evidence>
<evidence type="ECO:0000259" key="8">
    <source>
        <dbReference type="Pfam" id="PF14508"/>
    </source>
</evidence>
<dbReference type="InterPro" id="IPR013780">
    <property type="entry name" value="Glyco_hydro_b"/>
</dbReference>